<keyword evidence="3" id="KW-0687">Ribonucleoprotein</keyword>
<feature type="domain" description="Large ribosomal subunit protein uL6 N-terminal" evidence="2">
    <location>
        <begin position="13"/>
        <end position="62"/>
    </location>
</feature>
<comment type="caution">
    <text evidence="3">The sequence shown here is derived from an EMBL/GenBank/DDBJ whole genome shotgun (WGS) entry which is preliminary data.</text>
</comment>
<sequence length="94" mass="10612">MAETGKKDSAAVAKKKAHGSRNFKLPGGVWRYSRSTMFSRRRLQKVKKVAAPKQKPKRKPKTIIKPIGGEKNGGTRVVQLKKRGNFIQLRINQN</sequence>
<evidence type="ECO:0000313" key="4">
    <source>
        <dbReference type="Proteomes" id="UP001054945"/>
    </source>
</evidence>
<reference evidence="3 4" key="1">
    <citation type="submission" date="2021-06" db="EMBL/GenBank/DDBJ databases">
        <title>Caerostris extrusa draft genome.</title>
        <authorList>
            <person name="Kono N."/>
            <person name="Arakawa K."/>
        </authorList>
    </citation>
    <scope>NUCLEOTIDE SEQUENCE [LARGE SCALE GENOMIC DNA]</scope>
</reference>
<feature type="region of interest" description="Disordered" evidence="1">
    <location>
        <begin position="43"/>
        <end position="71"/>
    </location>
</feature>
<dbReference type="GO" id="GO:0006412">
    <property type="term" value="P:translation"/>
    <property type="evidence" value="ECO:0007669"/>
    <property type="project" value="InterPro"/>
</dbReference>
<dbReference type="Pfam" id="PF03868">
    <property type="entry name" value="Ribosomal_L6e_N"/>
    <property type="match status" value="1"/>
</dbReference>
<dbReference type="GO" id="GO:0003735">
    <property type="term" value="F:structural constituent of ribosome"/>
    <property type="evidence" value="ECO:0007669"/>
    <property type="project" value="InterPro"/>
</dbReference>
<evidence type="ECO:0000256" key="1">
    <source>
        <dbReference type="SAM" id="MobiDB-lite"/>
    </source>
</evidence>
<keyword evidence="3" id="KW-0689">Ribosomal protein</keyword>
<dbReference type="InterPro" id="IPR005568">
    <property type="entry name" value="Ribosomal_uL6_N"/>
</dbReference>
<dbReference type="GO" id="GO:0005840">
    <property type="term" value="C:ribosome"/>
    <property type="evidence" value="ECO:0007669"/>
    <property type="project" value="UniProtKB-KW"/>
</dbReference>
<evidence type="ECO:0000259" key="2">
    <source>
        <dbReference type="Pfam" id="PF03868"/>
    </source>
</evidence>
<dbReference type="Proteomes" id="UP001054945">
    <property type="component" value="Unassembled WGS sequence"/>
</dbReference>
<dbReference type="EMBL" id="BPLR01006331">
    <property type="protein sequence ID" value="GIY09102.1"/>
    <property type="molecule type" value="Genomic_DNA"/>
</dbReference>
<evidence type="ECO:0000313" key="3">
    <source>
        <dbReference type="EMBL" id="GIY09102.1"/>
    </source>
</evidence>
<dbReference type="AlphaFoldDB" id="A0AAV4QLP4"/>
<protein>
    <submittedName>
        <fullName evidence="3">60S ribosomal protein L6</fullName>
    </submittedName>
</protein>
<keyword evidence="4" id="KW-1185">Reference proteome</keyword>
<proteinExistence type="predicted"/>
<feature type="compositionally biased region" description="Basic residues" evidence="1">
    <location>
        <begin position="43"/>
        <end position="62"/>
    </location>
</feature>
<gene>
    <name evidence="3" type="ORF">CEXT_450921</name>
</gene>
<feature type="region of interest" description="Disordered" evidence="1">
    <location>
        <begin position="1"/>
        <end position="28"/>
    </location>
</feature>
<name>A0AAV4QLP4_CAEEX</name>
<accession>A0AAV4QLP4</accession>
<organism evidence="3 4">
    <name type="scientific">Caerostris extrusa</name>
    <name type="common">Bark spider</name>
    <name type="synonym">Caerostris bankana</name>
    <dbReference type="NCBI Taxonomy" id="172846"/>
    <lineage>
        <taxon>Eukaryota</taxon>
        <taxon>Metazoa</taxon>
        <taxon>Ecdysozoa</taxon>
        <taxon>Arthropoda</taxon>
        <taxon>Chelicerata</taxon>
        <taxon>Arachnida</taxon>
        <taxon>Araneae</taxon>
        <taxon>Araneomorphae</taxon>
        <taxon>Entelegynae</taxon>
        <taxon>Araneoidea</taxon>
        <taxon>Araneidae</taxon>
        <taxon>Caerostris</taxon>
    </lineage>
</organism>